<keyword evidence="3" id="KW-1133">Transmembrane helix</keyword>
<keyword evidence="6" id="KW-1185">Reference proteome</keyword>
<feature type="transmembrane region" description="Helical" evidence="3">
    <location>
        <begin position="491"/>
        <end position="510"/>
    </location>
</feature>
<sequence>METGEYFNESITSANGEEISLRSLSKDGKLTENNITENGEIRTGTRSTAYNVGEEVSRITHRPKYKSKTSDFSTKESTALMYASEANPDDFPDGGLAAYLVLFGSFMGLIADFGIANSLGAIQSYVTSHQLEHVSESTASWVFSMHLGVMYFGNVIFGSLFDKFGARKLLIAGTVVMCGGLFCTAESTTVGQFILSFGITTAIGTSLAMPALIAVVTHWFLRRRAMACSIATIGGLVGASCIAVMLQNLYVEVGFKWAIRILSFFCMACMCVSIIFVKERKTESNSPTMSTAQTTNEDQETHKNKLRSIAYKTSQIFNGMFDFSMFKDIRFILLTMAVFFSEIVSLSTLTYLTSYAIAFDVSDSSAYLLITLVNVCGIPARLVSGIIADYYGRFNVMVASSILTTATIFGLWLPAKGSMNLLYAFSILFGVVTSANISLIGPTIGQITSAEKFGQCYGMCYFCLSFLTILGMLFSSLVIGSGTVVEYRNFILYEGGISIGAVVFWIVARYSGVGWKWCKF</sequence>
<dbReference type="InterPro" id="IPR050327">
    <property type="entry name" value="Proton-linked_MCT"/>
</dbReference>
<dbReference type="Proteomes" id="UP000000599">
    <property type="component" value="Chromosome B"/>
</dbReference>
<dbReference type="PROSITE" id="PS50850">
    <property type="entry name" value="MFS"/>
    <property type="match status" value="1"/>
</dbReference>
<feature type="transmembrane region" description="Helical" evidence="3">
    <location>
        <begin position="364"/>
        <end position="382"/>
    </location>
</feature>
<feature type="transmembrane region" description="Helical" evidence="3">
    <location>
        <begin position="96"/>
        <end position="119"/>
    </location>
</feature>
<dbReference type="OMA" id="IACIAHW"/>
<accession>B5RSX8</accession>
<dbReference type="AlphaFoldDB" id="B5RSX8"/>
<dbReference type="OrthoDB" id="6509908at2759"/>
<dbReference type="GO" id="GO:0032218">
    <property type="term" value="P:riboflavin transport"/>
    <property type="evidence" value="ECO:0007669"/>
    <property type="project" value="TreeGrafter"/>
</dbReference>
<dbReference type="InterPro" id="IPR036259">
    <property type="entry name" value="MFS_trans_sf"/>
</dbReference>
<dbReference type="GO" id="GO:0016020">
    <property type="term" value="C:membrane"/>
    <property type="evidence" value="ECO:0007669"/>
    <property type="project" value="UniProtKB-SubCell"/>
</dbReference>
<organism evidence="5 6">
    <name type="scientific">Debaryomyces hansenii (strain ATCC 36239 / CBS 767 / BCRC 21394 / JCM 1990 / NBRC 0083 / IGC 2968)</name>
    <name type="common">Yeast</name>
    <name type="synonym">Torulaspora hansenii</name>
    <dbReference type="NCBI Taxonomy" id="284592"/>
    <lineage>
        <taxon>Eukaryota</taxon>
        <taxon>Fungi</taxon>
        <taxon>Dikarya</taxon>
        <taxon>Ascomycota</taxon>
        <taxon>Saccharomycotina</taxon>
        <taxon>Pichiomycetes</taxon>
        <taxon>Debaryomycetaceae</taxon>
        <taxon>Debaryomyces</taxon>
    </lineage>
</organism>
<dbReference type="PANTHER" id="PTHR11360:SF177">
    <property type="entry name" value="RIBOFLAVIN TRANSPORTER MCH5"/>
    <property type="match status" value="1"/>
</dbReference>
<protein>
    <submittedName>
        <fullName evidence="5">DEHA2B07326p</fullName>
    </submittedName>
</protein>
<feature type="transmembrane region" description="Helical" evidence="3">
    <location>
        <begin position="228"/>
        <end position="251"/>
    </location>
</feature>
<dbReference type="VEuPathDB" id="FungiDB:DEHA2B07326g"/>
<dbReference type="STRING" id="284592.B5RSX8"/>
<comment type="similarity">
    <text evidence="2">Belongs to the major facilitator superfamily. Monocarboxylate porter (TC 2.A.1.13) family.</text>
</comment>
<dbReference type="InterPro" id="IPR020846">
    <property type="entry name" value="MFS_dom"/>
</dbReference>
<evidence type="ECO:0000259" key="4">
    <source>
        <dbReference type="PROSITE" id="PS50850"/>
    </source>
</evidence>
<dbReference type="Pfam" id="PF07690">
    <property type="entry name" value="MFS_1"/>
    <property type="match status" value="1"/>
</dbReference>
<evidence type="ECO:0000313" key="6">
    <source>
        <dbReference type="Proteomes" id="UP000000599"/>
    </source>
</evidence>
<dbReference type="SUPFAM" id="SSF103473">
    <property type="entry name" value="MFS general substrate transporter"/>
    <property type="match status" value="1"/>
</dbReference>
<dbReference type="EMBL" id="CR382134">
    <property type="protein sequence ID" value="CAR65463.1"/>
    <property type="molecule type" value="Genomic_DNA"/>
</dbReference>
<name>B5RSX8_DEBHA</name>
<gene>
    <name evidence="5" type="ordered locus">DEHA2B07326g</name>
</gene>
<dbReference type="RefSeq" id="XP_002770093.1">
    <property type="nucleotide sequence ID" value="XM_002770047.1"/>
</dbReference>
<dbReference type="PANTHER" id="PTHR11360">
    <property type="entry name" value="MONOCARBOXYLATE TRANSPORTER"/>
    <property type="match status" value="1"/>
</dbReference>
<feature type="transmembrane region" description="Helical" evidence="3">
    <location>
        <begin position="394"/>
        <end position="415"/>
    </location>
</feature>
<keyword evidence="3" id="KW-0812">Transmembrane</keyword>
<evidence type="ECO:0000256" key="1">
    <source>
        <dbReference type="ARBA" id="ARBA00004141"/>
    </source>
</evidence>
<feature type="transmembrane region" description="Helical" evidence="3">
    <location>
        <begin position="193"/>
        <end position="221"/>
    </location>
</feature>
<feature type="transmembrane region" description="Helical" evidence="3">
    <location>
        <begin position="257"/>
        <end position="277"/>
    </location>
</feature>
<keyword evidence="3" id="KW-0472">Membrane</keyword>
<comment type="subcellular location">
    <subcellularLocation>
        <location evidence="1">Membrane</location>
        <topology evidence="1">Multi-pass membrane protein</topology>
    </subcellularLocation>
</comment>
<dbReference type="Gene3D" id="1.20.1250.20">
    <property type="entry name" value="MFS general substrate transporter like domains"/>
    <property type="match status" value="1"/>
</dbReference>
<feature type="transmembrane region" description="Helical" evidence="3">
    <location>
        <begin position="139"/>
        <end position="157"/>
    </location>
</feature>
<feature type="transmembrane region" description="Helical" evidence="3">
    <location>
        <begin position="421"/>
        <end position="444"/>
    </location>
</feature>
<dbReference type="InParanoid" id="B5RSX8"/>
<dbReference type="InterPro" id="IPR011701">
    <property type="entry name" value="MFS"/>
</dbReference>
<dbReference type="GO" id="GO:0022857">
    <property type="term" value="F:transmembrane transporter activity"/>
    <property type="evidence" value="ECO:0007669"/>
    <property type="project" value="InterPro"/>
</dbReference>
<evidence type="ECO:0000313" key="5">
    <source>
        <dbReference type="EMBL" id="CAR65463.1"/>
    </source>
</evidence>
<evidence type="ECO:0000256" key="2">
    <source>
        <dbReference type="ARBA" id="ARBA00006727"/>
    </source>
</evidence>
<dbReference type="eggNOG" id="KOG2504">
    <property type="taxonomic scope" value="Eukaryota"/>
</dbReference>
<evidence type="ECO:0000256" key="3">
    <source>
        <dbReference type="SAM" id="Phobius"/>
    </source>
</evidence>
<dbReference type="GeneID" id="8998202"/>
<dbReference type="KEGG" id="dha:DEHA2B07326g"/>
<reference evidence="5 6" key="1">
    <citation type="journal article" date="2004" name="Nature">
        <title>Genome evolution in yeasts.</title>
        <authorList>
            <consortium name="Genolevures"/>
            <person name="Dujon B."/>
            <person name="Sherman D."/>
            <person name="Fischer G."/>
            <person name="Durrens P."/>
            <person name="Casaregola S."/>
            <person name="Lafontaine I."/>
            <person name="de Montigny J."/>
            <person name="Marck C."/>
            <person name="Neuveglise C."/>
            <person name="Talla E."/>
            <person name="Goffard N."/>
            <person name="Frangeul L."/>
            <person name="Aigle M."/>
            <person name="Anthouard V."/>
            <person name="Babour A."/>
            <person name="Barbe V."/>
            <person name="Barnay S."/>
            <person name="Blanchin S."/>
            <person name="Beckerich J.M."/>
            <person name="Beyne E."/>
            <person name="Bleykasten C."/>
            <person name="Boisrame A."/>
            <person name="Boyer J."/>
            <person name="Cattolico L."/>
            <person name="Confanioleri F."/>
            <person name="de Daruvar A."/>
            <person name="Despons L."/>
            <person name="Fabre E."/>
            <person name="Fairhead C."/>
            <person name="Ferry-Dumazet H."/>
            <person name="Groppi A."/>
            <person name="Hantraye F."/>
            <person name="Hennequin C."/>
            <person name="Jauniaux N."/>
            <person name="Joyet P."/>
            <person name="Kachouri R."/>
            <person name="Kerrest A."/>
            <person name="Koszul R."/>
            <person name="Lemaire M."/>
            <person name="Lesur I."/>
            <person name="Ma L."/>
            <person name="Muller H."/>
            <person name="Nicaud J.M."/>
            <person name="Nikolski M."/>
            <person name="Oztas S."/>
            <person name="Ozier-Kalogeropoulos O."/>
            <person name="Pellenz S."/>
            <person name="Potier S."/>
            <person name="Richard G.F."/>
            <person name="Straub M.L."/>
            <person name="Suleau A."/>
            <person name="Swennene D."/>
            <person name="Tekaia F."/>
            <person name="Wesolowski-Louvel M."/>
            <person name="Westhof E."/>
            <person name="Wirth B."/>
            <person name="Zeniou-Meyer M."/>
            <person name="Zivanovic I."/>
            <person name="Bolotin-Fukuhara M."/>
            <person name="Thierry A."/>
            <person name="Bouchier C."/>
            <person name="Caudron B."/>
            <person name="Scarpelli C."/>
            <person name="Gaillardin C."/>
            <person name="Weissenbach J."/>
            <person name="Wincker P."/>
            <person name="Souciet J.L."/>
        </authorList>
    </citation>
    <scope>NUCLEOTIDE SEQUENCE [LARGE SCALE GENOMIC DNA]</scope>
    <source>
        <strain evidence="6">ATCC 36239 / CBS 767 / BCRC 21394 / JCM 1990 / NBRC 0083 / IGC 2968</strain>
    </source>
</reference>
<feature type="transmembrane region" description="Helical" evidence="3">
    <location>
        <begin position="169"/>
        <end position="187"/>
    </location>
</feature>
<dbReference type="HOGENOM" id="CLU_001265_1_0_1"/>
<feature type="transmembrane region" description="Helical" evidence="3">
    <location>
        <begin position="331"/>
        <end position="352"/>
    </location>
</feature>
<proteinExistence type="inferred from homology"/>
<feature type="transmembrane region" description="Helical" evidence="3">
    <location>
        <begin position="456"/>
        <end position="479"/>
    </location>
</feature>
<feature type="domain" description="Major facilitator superfamily (MFS) profile" evidence="4">
    <location>
        <begin position="97"/>
        <end position="512"/>
    </location>
</feature>